<dbReference type="EMBL" id="VSSQ01000128">
    <property type="protein sequence ID" value="MPL79562.1"/>
    <property type="molecule type" value="Genomic_DNA"/>
</dbReference>
<comment type="caution">
    <text evidence="1">The sequence shown here is derived from an EMBL/GenBank/DDBJ whole genome shotgun (WGS) entry which is preliminary data.</text>
</comment>
<accession>A0A644UL33</accession>
<evidence type="ECO:0000313" key="1">
    <source>
        <dbReference type="EMBL" id="MPL79562.1"/>
    </source>
</evidence>
<gene>
    <name evidence="1" type="ORF">SDC9_25446</name>
</gene>
<name>A0A644UL33_9ZZZZ</name>
<evidence type="ECO:0008006" key="2">
    <source>
        <dbReference type="Google" id="ProtNLM"/>
    </source>
</evidence>
<reference evidence="1" key="1">
    <citation type="submission" date="2019-08" db="EMBL/GenBank/DDBJ databases">
        <authorList>
            <person name="Kucharzyk K."/>
            <person name="Murdoch R.W."/>
            <person name="Higgins S."/>
            <person name="Loffler F."/>
        </authorList>
    </citation>
    <scope>NUCLEOTIDE SEQUENCE</scope>
</reference>
<organism evidence="1">
    <name type="scientific">bioreactor metagenome</name>
    <dbReference type="NCBI Taxonomy" id="1076179"/>
    <lineage>
        <taxon>unclassified sequences</taxon>
        <taxon>metagenomes</taxon>
        <taxon>ecological metagenomes</taxon>
    </lineage>
</organism>
<sequence length="177" mass="21708">MRLLSFLLIILCFSCSNKEEKYYEVVKEKLNGNVQSIKHEEYSTNFTGQLLDTLPNTGFFVKYDKNGRLSENSYYIHSDEKPNKETYKYDEKGNIIEFTYYYSTGELAWRQNYKYDKKGNLIEENRYNYFGTREERYNYEYEFDKKGNWINKTVYRQDLEDTKKEIYKKINREIKYY</sequence>
<dbReference type="Gene3D" id="2.180.10.10">
    <property type="entry name" value="RHS repeat-associated core"/>
    <property type="match status" value="1"/>
</dbReference>
<protein>
    <recommendedName>
        <fullName evidence="2">YD repeat-containing protein</fullName>
    </recommendedName>
</protein>
<proteinExistence type="predicted"/>
<dbReference type="AlphaFoldDB" id="A0A644UL33"/>